<dbReference type="Gene3D" id="1.10.30.50">
    <property type="match status" value="1"/>
</dbReference>
<protein>
    <submittedName>
        <fullName evidence="2">HNH endonuclease</fullName>
    </submittedName>
</protein>
<feature type="domain" description="HNH nuclease" evidence="1">
    <location>
        <begin position="25"/>
        <end position="79"/>
    </location>
</feature>
<dbReference type="KEGG" id="smt:Smal_2505"/>
<dbReference type="SUPFAM" id="SSF54060">
    <property type="entry name" value="His-Me finger endonucleases"/>
    <property type="match status" value="1"/>
</dbReference>
<dbReference type="AlphaFoldDB" id="B4SNI1"/>
<dbReference type="HOGENOM" id="CLU_2208588_0_0_6"/>
<evidence type="ECO:0000313" key="2">
    <source>
        <dbReference type="EMBL" id="ACF52206.1"/>
    </source>
</evidence>
<dbReference type="GO" id="GO:0004519">
    <property type="term" value="F:endonuclease activity"/>
    <property type="evidence" value="ECO:0007669"/>
    <property type="project" value="UniProtKB-KW"/>
</dbReference>
<proteinExistence type="predicted"/>
<dbReference type="STRING" id="391008.Smal_2505"/>
<organism evidence="2 3">
    <name type="scientific">Stenotrophomonas maltophilia (strain R551-3)</name>
    <dbReference type="NCBI Taxonomy" id="391008"/>
    <lineage>
        <taxon>Bacteria</taxon>
        <taxon>Pseudomonadati</taxon>
        <taxon>Pseudomonadota</taxon>
        <taxon>Gammaproteobacteria</taxon>
        <taxon>Lysobacterales</taxon>
        <taxon>Lysobacteraceae</taxon>
        <taxon>Stenotrophomonas</taxon>
        <taxon>Stenotrophomonas maltophilia group</taxon>
    </lineage>
</organism>
<gene>
    <name evidence="2" type="ordered locus">Smal_2505</name>
</gene>
<evidence type="ECO:0000259" key="1">
    <source>
        <dbReference type="SMART" id="SM00507"/>
    </source>
</evidence>
<dbReference type="CDD" id="cd00085">
    <property type="entry name" value="HNHc"/>
    <property type="match status" value="1"/>
</dbReference>
<name>B4SNI1_STRM5</name>
<reference evidence="2 3" key="1">
    <citation type="submission" date="2008-06" db="EMBL/GenBank/DDBJ databases">
        <title>Complete sequence of Stenotrophomonas maltophilia R551-3.</title>
        <authorList>
            <consortium name="US DOE Joint Genome Institute"/>
            <person name="Lucas S."/>
            <person name="Copeland A."/>
            <person name="Lapidus A."/>
            <person name="Glavina del Rio T."/>
            <person name="Dalin E."/>
            <person name="Tice H."/>
            <person name="Pitluck S."/>
            <person name="Chain P."/>
            <person name="Malfatti S."/>
            <person name="Shin M."/>
            <person name="Vergez L."/>
            <person name="Lang D."/>
            <person name="Schmutz J."/>
            <person name="Larimer F."/>
            <person name="Land M."/>
            <person name="Hauser L."/>
            <person name="Kyrpides N."/>
            <person name="Mikhailova N."/>
            <person name="Taghavi S."/>
            <person name="Monchy S."/>
            <person name="Newman L."/>
            <person name="Vangronsveld J."/>
            <person name="van der Lelie D."/>
            <person name="Richardson P."/>
        </authorList>
    </citation>
    <scope>NUCLEOTIDE SEQUENCE [LARGE SCALE GENOMIC DNA]</scope>
    <source>
        <strain evidence="2 3">R551-3</strain>
    </source>
</reference>
<dbReference type="OrthoDB" id="9796565at2"/>
<dbReference type="InterPro" id="IPR003615">
    <property type="entry name" value="HNH_nuc"/>
</dbReference>
<keyword evidence="2" id="KW-0255">Endonuclease</keyword>
<dbReference type="Proteomes" id="UP000001867">
    <property type="component" value="Chromosome"/>
</dbReference>
<dbReference type="InterPro" id="IPR044925">
    <property type="entry name" value="His-Me_finger_sf"/>
</dbReference>
<keyword evidence="2" id="KW-0378">Hydrolase</keyword>
<dbReference type="EMBL" id="CP001111">
    <property type="protein sequence ID" value="ACF52206.1"/>
    <property type="molecule type" value="Genomic_DNA"/>
</dbReference>
<sequence length="107" mass="11670">MSARGLAGNRQAKRALPTNSRAWRALRETILVRDLYRCQEQGCGVLCSGRGQAHVDHVDGNPNNNAPENLRTMCISCHSRKTAREDGGFGNAQHVVVGCDADGWPIK</sequence>
<dbReference type="eggNOG" id="COG1403">
    <property type="taxonomic scope" value="Bacteria"/>
</dbReference>
<dbReference type="SMART" id="SM00507">
    <property type="entry name" value="HNHc"/>
    <property type="match status" value="1"/>
</dbReference>
<dbReference type="Pfam" id="PF13392">
    <property type="entry name" value="HNH_3"/>
    <property type="match status" value="1"/>
</dbReference>
<accession>B4SNI1</accession>
<keyword evidence="2" id="KW-0540">Nuclease</keyword>
<dbReference type="RefSeq" id="WP_012511487.1">
    <property type="nucleotide sequence ID" value="NC_011071.1"/>
</dbReference>
<evidence type="ECO:0000313" key="3">
    <source>
        <dbReference type="Proteomes" id="UP000001867"/>
    </source>
</evidence>